<proteinExistence type="predicted"/>
<dbReference type="AlphaFoldDB" id="A0A9D5U658"/>
<feature type="domain" description="GAF" evidence="2">
    <location>
        <begin position="111"/>
        <end position="253"/>
    </location>
</feature>
<dbReference type="RefSeq" id="WP_193718567.1">
    <property type="nucleotide sequence ID" value="NZ_JACSPN010000002.1"/>
</dbReference>
<keyword evidence="1" id="KW-0812">Transmembrane</keyword>
<evidence type="ECO:0000259" key="2">
    <source>
        <dbReference type="Pfam" id="PF13185"/>
    </source>
</evidence>
<evidence type="ECO:0000313" key="3">
    <source>
        <dbReference type="EMBL" id="MBE7699243.1"/>
    </source>
</evidence>
<dbReference type="Pfam" id="PF13185">
    <property type="entry name" value="GAF_2"/>
    <property type="match status" value="1"/>
</dbReference>
<feature type="transmembrane region" description="Helical" evidence="1">
    <location>
        <begin position="20"/>
        <end position="42"/>
    </location>
</feature>
<evidence type="ECO:0000313" key="4">
    <source>
        <dbReference type="Proteomes" id="UP000822993"/>
    </source>
</evidence>
<dbReference type="SUPFAM" id="SSF55781">
    <property type="entry name" value="GAF domain-like"/>
    <property type="match status" value="1"/>
</dbReference>
<sequence length="271" mass="28444">MLNSQPGIVSRLVKDLWRAVLSAASRSTLLGPVSALLLAAAGLLVGPWGLWTLAVAGPGAIGVVVEALSKRVLAREAGEFKLLVYGCLGPLVRCLAVLASKTTPTKRKDALPDVLWAALTAALSLTNPDGSRASFFVRERIDGDDCLLPHPTLTWGRGDDPVSRFFRSSGEGIEVWRQAETGVPSFCEDLETKPPEGIDLARERSYRTYITAPLMVSGRVAGLLTINAAKPGDLTKVDVGVVQVLARLASAAISLCGGAWADTGTQSGEGG</sequence>
<protein>
    <submittedName>
        <fullName evidence="3">GAF domain-containing protein</fullName>
    </submittedName>
</protein>
<dbReference type="Gene3D" id="3.30.450.40">
    <property type="match status" value="1"/>
</dbReference>
<name>A0A9D5U658_9CELL</name>
<dbReference type="EMBL" id="JACSPN010000002">
    <property type="protein sequence ID" value="MBE7699243.1"/>
    <property type="molecule type" value="Genomic_DNA"/>
</dbReference>
<evidence type="ECO:0000256" key="1">
    <source>
        <dbReference type="SAM" id="Phobius"/>
    </source>
</evidence>
<keyword evidence="1" id="KW-1133">Transmembrane helix</keyword>
<comment type="caution">
    <text evidence="3">The sequence shown here is derived from an EMBL/GenBank/DDBJ whole genome shotgun (WGS) entry which is preliminary data.</text>
</comment>
<keyword evidence="4" id="KW-1185">Reference proteome</keyword>
<dbReference type="InterPro" id="IPR003018">
    <property type="entry name" value="GAF"/>
</dbReference>
<keyword evidence="1" id="KW-0472">Membrane</keyword>
<reference evidence="3 4" key="1">
    <citation type="submission" date="2020-08" db="EMBL/GenBank/DDBJ databases">
        <title>A Genomic Blueprint of the Chicken Gut Microbiome.</title>
        <authorList>
            <person name="Gilroy R."/>
            <person name="Ravi A."/>
            <person name="Getino M."/>
            <person name="Pursley I."/>
            <person name="Horton D.L."/>
            <person name="Alikhan N.-F."/>
            <person name="Baker D."/>
            <person name="Gharbi K."/>
            <person name="Hall N."/>
            <person name="Watson M."/>
            <person name="Adriaenssens E.M."/>
            <person name="Foster-Nyarko E."/>
            <person name="Jarju S."/>
            <person name="Secka A."/>
            <person name="Antonio M."/>
            <person name="Oren A."/>
            <person name="Chaudhuri R."/>
            <person name="La Ragione R.M."/>
            <person name="Hildebrand F."/>
            <person name="Pallen M.J."/>
        </authorList>
    </citation>
    <scope>NUCLEOTIDE SEQUENCE [LARGE SCALE GENOMIC DNA]</scope>
    <source>
        <strain evidence="3 4">Sa1BUA8</strain>
    </source>
</reference>
<organism evidence="3 4">
    <name type="scientific">Oerskovia douganii</name>
    <dbReference type="NCBI Taxonomy" id="2762210"/>
    <lineage>
        <taxon>Bacteria</taxon>
        <taxon>Bacillati</taxon>
        <taxon>Actinomycetota</taxon>
        <taxon>Actinomycetes</taxon>
        <taxon>Micrococcales</taxon>
        <taxon>Cellulomonadaceae</taxon>
        <taxon>Oerskovia</taxon>
    </lineage>
</organism>
<dbReference type="InterPro" id="IPR029016">
    <property type="entry name" value="GAF-like_dom_sf"/>
</dbReference>
<gene>
    <name evidence="3" type="ORF">H9623_02840</name>
</gene>
<dbReference type="Proteomes" id="UP000822993">
    <property type="component" value="Unassembled WGS sequence"/>
</dbReference>
<accession>A0A9D5U658</accession>